<dbReference type="PANTHER" id="PTHR21206:SF0">
    <property type="entry name" value="DNA REPLICATION COMPLEX GINS PROTEIN SLD5"/>
    <property type="match status" value="1"/>
</dbReference>
<comment type="subcellular location">
    <subcellularLocation>
        <location evidence="1 6">Nucleus</location>
    </subcellularLocation>
</comment>
<dbReference type="GO" id="GO:0000811">
    <property type="term" value="C:GINS complex"/>
    <property type="evidence" value="ECO:0007669"/>
    <property type="project" value="UniProtKB-UniRule"/>
</dbReference>
<reference evidence="9" key="2">
    <citation type="submission" date="2023-05" db="EMBL/GenBank/DDBJ databases">
        <authorList>
            <person name="Fouks B."/>
        </authorList>
    </citation>
    <scope>NUCLEOTIDE SEQUENCE</scope>
    <source>
        <strain evidence="9">Stay&amp;Tobe</strain>
        <tissue evidence="9">Testes</tissue>
    </source>
</reference>
<evidence type="ECO:0000256" key="2">
    <source>
        <dbReference type="ARBA" id="ARBA00008187"/>
    </source>
</evidence>
<dbReference type="InterPro" id="IPR008591">
    <property type="entry name" value="GINS_Sld5"/>
</dbReference>
<dbReference type="AlphaFoldDB" id="A0AAD8ABY0"/>
<dbReference type="Proteomes" id="UP001233999">
    <property type="component" value="Unassembled WGS sequence"/>
</dbReference>
<evidence type="ECO:0000256" key="5">
    <source>
        <dbReference type="ARBA" id="ARBA00023242"/>
    </source>
</evidence>
<dbReference type="Gene3D" id="1.20.58.1030">
    <property type="match status" value="1"/>
</dbReference>
<evidence type="ECO:0000256" key="1">
    <source>
        <dbReference type="ARBA" id="ARBA00004123"/>
    </source>
</evidence>
<keyword evidence="4 6" id="KW-0235">DNA replication</keyword>
<comment type="function">
    <text evidence="6">The GINS complex plays an essential role in the initiation of DNA replication.</text>
</comment>
<dbReference type="SUPFAM" id="SSF158573">
    <property type="entry name" value="GINS helical bundle-like"/>
    <property type="match status" value="1"/>
</dbReference>
<dbReference type="PIRSF" id="PIRSF007764">
    <property type="entry name" value="Sld5"/>
    <property type="match status" value="1"/>
</dbReference>
<dbReference type="Pfam" id="PF16922">
    <property type="entry name" value="SLD5_C"/>
    <property type="match status" value="1"/>
</dbReference>
<evidence type="ECO:0000256" key="3">
    <source>
        <dbReference type="ARBA" id="ARBA00014804"/>
    </source>
</evidence>
<dbReference type="GO" id="GO:0006261">
    <property type="term" value="P:DNA-templated DNA replication"/>
    <property type="evidence" value="ECO:0007669"/>
    <property type="project" value="InterPro"/>
</dbReference>
<dbReference type="PANTHER" id="PTHR21206">
    <property type="entry name" value="SLD5 PROTEIN"/>
    <property type="match status" value="1"/>
</dbReference>
<gene>
    <name evidence="9" type="ORF">L9F63_027137</name>
</gene>
<dbReference type="InterPro" id="IPR038749">
    <property type="entry name" value="Sld5_GINS_A"/>
</dbReference>
<dbReference type="SUPFAM" id="SSF160059">
    <property type="entry name" value="PriA/YqbF domain"/>
    <property type="match status" value="1"/>
</dbReference>
<evidence type="ECO:0000259" key="8">
    <source>
        <dbReference type="Pfam" id="PF16922"/>
    </source>
</evidence>
<evidence type="ECO:0000313" key="10">
    <source>
        <dbReference type="Proteomes" id="UP001233999"/>
    </source>
</evidence>
<comment type="caution">
    <text evidence="9">The sequence shown here is derived from an EMBL/GenBank/DDBJ whole genome shotgun (WGS) entry which is preliminary data.</text>
</comment>
<dbReference type="EMBL" id="JASPKZ010002091">
    <property type="protein sequence ID" value="KAJ9596238.1"/>
    <property type="molecule type" value="Genomic_DNA"/>
</dbReference>
<dbReference type="InterPro" id="IPR031633">
    <property type="entry name" value="SLD5_C"/>
</dbReference>
<evidence type="ECO:0000313" key="9">
    <source>
        <dbReference type="EMBL" id="KAJ9596238.1"/>
    </source>
</evidence>
<keyword evidence="10" id="KW-1185">Reference proteome</keyword>
<organism evidence="9 10">
    <name type="scientific">Diploptera punctata</name>
    <name type="common">Pacific beetle cockroach</name>
    <dbReference type="NCBI Taxonomy" id="6984"/>
    <lineage>
        <taxon>Eukaryota</taxon>
        <taxon>Metazoa</taxon>
        <taxon>Ecdysozoa</taxon>
        <taxon>Arthropoda</taxon>
        <taxon>Hexapoda</taxon>
        <taxon>Insecta</taxon>
        <taxon>Pterygota</taxon>
        <taxon>Neoptera</taxon>
        <taxon>Polyneoptera</taxon>
        <taxon>Dictyoptera</taxon>
        <taxon>Blattodea</taxon>
        <taxon>Blaberoidea</taxon>
        <taxon>Blaberidae</taxon>
        <taxon>Diplopterinae</taxon>
        <taxon>Diploptera</taxon>
    </lineage>
</organism>
<protein>
    <recommendedName>
        <fullName evidence="3 6">DNA replication complex GINS protein SLD5</fullName>
    </recommendedName>
</protein>
<feature type="domain" description="GINS subunit" evidence="7">
    <location>
        <begin position="44"/>
        <end position="126"/>
    </location>
</feature>
<evidence type="ECO:0000256" key="4">
    <source>
        <dbReference type="ARBA" id="ARBA00022705"/>
    </source>
</evidence>
<dbReference type="GO" id="GO:0000727">
    <property type="term" value="P:double-strand break repair via break-induced replication"/>
    <property type="evidence" value="ECO:0007669"/>
    <property type="project" value="TreeGrafter"/>
</dbReference>
<dbReference type="Pfam" id="PF05916">
    <property type="entry name" value="Sld5"/>
    <property type="match status" value="1"/>
</dbReference>
<dbReference type="InterPro" id="IPR021151">
    <property type="entry name" value="GINS_A"/>
</dbReference>
<comment type="similarity">
    <text evidence="2 6">Belongs to the GINS4/SLD5 family.</text>
</comment>
<evidence type="ECO:0000256" key="6">
    <source>
        <dbReference type="PIRNR" id="PIRNR007764"/>
    </source>
</evidence>
<evidence type="ECO:0000259" key="7">
    <source>
        <dbReference type="Pfam" id="PF05916"/>
    </source>
</evidence>
<accession>A0AAD8ABY0</accession>
<sequence>MDNDNDLSFGLSDEEPISAQKVLKTLEEVWLNEKLSPELLKHQTEVVDCMLDQENDFRVVVHRMELERIRYIVASYLRTRLDKIEMFTNKILDDEDKREPEEKYLSPKEFKFAREYSSLMESHLQALALKHMPTYVQKFDKSKMSIVPNISSHVFLRAKRNITGIIIEGDNETGDEEIDLEENSQHIIQYK</sequence>
<name>A0AAD8ABY0_DIPPU</name>
<dbReference type="CDD" id="cd21692">
    <property type="entry name" value="GINS_B_Sld5"/>
    <property type="match status" value="1"/>
</dbReference>
<reference evidence="9" key="1">
    <citation type="journal article" date="2023" name="IScience">
        <title>Live-bearing cockroach genome reveals convergent evolutionary mechanisms linked to viviparity in insects and beyond.</title>
        <authorList>
            <person name="Fouks B."/>
            <person name="Harrison M.C."/>
            <person name="Mikhailova A.A."/>
            <person name="Marchal E."/>
            <person name="English S."/>
            <person name="Carruthers M."/>
            <person name="Jennings E.C."/>
            <person name="Chiamaka E.L."/>
            <person name="Frigard R.A."/>
            <person name="Pippel M."/>
            <person name="Attardo G.M."/>
            <person name="Benoit J.B."/>
            <person name="Bornberg-Bauer E."/>
            <person name="Tobe S.S."/>
        </authorList>
    </citation>
    <scope>NUCLEOTIDE SEQUENCE</scope>
    <source>
        <strain evidence="9">Stay&amp;Tobe</strain>
    </source>
</reference>
<feature type="domain" description="DNA replication complex GINS protein SLD5 C-terminal" evidence="8">
    <location>
        <begin position="148"/>
        <end position="191"/>
    </location>
</feature>
<proteinExistence type="inferred from homology"/>
<dbReference type="CDD" id="cd11711">
    <property type="entry name" value="GINS_A_Sld5"/>
    <property type="match status" value="1"/>
</dbReference>
<keyword evidence="5 6" id="KW-0539">Nucleus</keyword>
<dbReference type="InterPro" id="IPR036224">
    <property type="entry name" value="GINS_bundle-like_dom_sf"/>
</dbReference>